<evidence type="ECO:0000256" key="1">
    <source>
        <dbReference type="ARBA" id="ARBA00004889"/>
    </source>
</evidence>
<protein>
    <recommendedName>
        <fullName evidence="2 6">Orotate phosphoribosyltransferase</fullName>
        <shortName evidence="6">OPRT</shortName>
        <shortName evidence="6">OPRTase</shortName>
        <ecNumber evidence="2 6">2.4.2.10</ecNumber>
    </recommendedName>
</protein>
<feature type="binding site" description="in other chain" evidence="6">
    <location>
        <begin position="120"/>
        <end position="128"/>
    </location>
    <ligand>
        <name>5-phospho-alpha-D-ribose 1-diphosphate</name>
        <dbReference type="ChEBI" id="CHEBI:58017"/>
        <note>ligand shared between dimeric partners</note>
    </ligand>
</feature>
<organism evidence="8 9">
    <name type="scientific">Parageobacillus caldoxylosilyticus NBRC 107762</name>
    <dbReference type="NCBI Taxonomy" id="1220594"/>
    <lineage>
        <taxon>Bacteria</taxon>
        <taxon>Bacillati</taxon>
        <taxon>Bacillota</taxon>
        <taxon>Bacilli</taxon>
        <taxon>Bacillales</taxon>
        <taxon>Anoxybacillaceae</taxon>
        <taxon>Saccharococcus</taxon>
    </lineage>
</organism>
<dbReference type="GO" id="GO:0044205">
    <property type="term" value="P:'de novo' UMP biosynthetic process"/>
    <property type="evidence" value="ECO:0007669"/>
    <property type="project" value="UniProtKB-UniRule"/>
</dbReference>
<feature type="binding site" evidence="6">
    <location>
        <position position="124"/>
    </location>
    <ligand>
        <name>orotate</name>
        <dbReference type="ChEBI" id="CHEBI:30839"/>
    </ligand>
</feature>
<accession>A0A023DBG2</accession>
<dbReference type="CDD" id="cd06223">
    <property type="entry name" value="PRTases_typeI"/>
    <property type="match status" value="1"/>
</dbReference>
<evidence type="ECO:0000256" key="5">
    <source>
        <dbReference type="ARBA" id="ARBA00022975"/>
    </source>
</evidence>
<dbReference type="HAMAP" id="MF_01208">
    <property type="entry name" value="PyrE"/>
    <property type="match status" value="1"/>
</dbReference>
<dbReference type="SUPFAM" id="SSF53271">
    <property type="entry name" value="PRTase-like"/>
    <property type="match status" value="1"/>
</dbReference>
<dbReference type="EC" id="2.4.2.10" evidence="2 6"/>
<feature type="domain" description="Phosphoribosyltransferase" evidence="7">
    <location>
        <begin position="52"/>
        <end position="152"/>
    </location>
</feature>
<dbReference type="RefSeq" id="WP_042407156.1">
    <property type="nucleotide sequence ID" value="NZ_BAWO01000005.1"/>
</dbReference>
<evidence type="ECO:0000256" key="2">
    <source>
        <dbReference type="ARBA" id="ARBA00011971"/>
    </source>
</evidence>
<dbReference type="InterPro" id="IPR000836">
    <property type="entry name" value="PRTase_dom"/>
</dbReference>
<comment type="subunit">
    <text evidence="6">Homodimer.</text>
</comment>
<feature type="binding site" evidence="6">
    <location>
        <position position="94"/>
    </location>
    <ligand>
        <name>5-phospho-alpha-D-ribose 1-diphosphate</name>
        <dbReference type="ChEBI" id="CHEBI:58017"/>
        <note>ligand shared between dimeric partners</note>
    </ligand>
</feature>
<feature type="binding site" evidence="6">
    <location>
        <position position="98"/>
    </location>
    <ligand>
        <name>5-phospho-alpha-D-ribose 1-diphosphate</name>
        <dbReference type="ChEBI" id="CHEBI:58017"/>
        <note>ligand shared between dimeric partners</note>
    </ligand>
</feature>
<sequence>MKKEIATHLLEIGAVSLEPNEPFTWSSGLKSPIYCDNRLTLAYPHVRSAIADGLAALIHTHFPDAEVIAGTATAGIPHAAWVSERLNLPMCYVRSQAKGHGKGKQIEGKVEKGQKVVVVEDLISTGGSSLKAVRSLKEAGCNVFGVVAIFTYGLEKAKQAFAEENVSIYTLTDYDTLIETAVALGFVTGQDLATLRKWRENPEEWGNKMDVVRESAR</sequence>
<dbReference type="Pfam" id="PF00156">
    <property type="entry name" value="Pribosyltran"/>
    <property type="match status" value="1"/>
</dbReference>
<dbReference type="GO" id="GO:0019856">
    <property type="term" value="P:pyrimidine nucleobase biosynthetic process"/>
    <property type="evidence" value="ECO:0007669"/>
    <property type="project" value="TreeGrafter"/>
</dbReference>
<keyword evidence="9" id="KW-1185">Reference proteome</keyword>
<dbReference type="GO" id="GO:0000287">
    <property type="term" value="F:magnesium ion binding"/>
    <property type="evidence" value="ECO:0007669"/>
    <property type="project" value="UniProtKB-UniRule"/>
</dbReference>
<dbReference type="GO" id="GO:0004588">
    <property type="term" value="F:orotate phosphoribosyltransferase activity"/>
    <property type="evidence" value="ECO:0007669"/>
    <property type="project" value="UniProtKB-UniRule"/>
</dbReference>
<evidence type="ECO:0000313" key="9">
    <source>
        <dbReference type="Proteomes" id="UP000023561"/>
    </source>
</evidence>
<proteinExistence type="inferred from homology"/>
<dbReference type="InterPro" id="IPR023031">
    <property type="entry name" value="OPRT"/>
</dbReference>
<evidence type="ECO:0000259" key="7">
    <source>
        <dbReference type="Pfam" id="PF00156"/>
    </source>
</evidence>
<keyword evidence="5 6" id="KW-0665">Pyrimidine biosynthesis</keyword>
<gene>
    <name evidence="6 8" type="primary">pyrE</name>
    <name evidence="8" type="ORF">GCA01S_005_01370</name>
</gene>
<dbReference type="Gene3D" id="3.40.50.2020">
    <property type="match status" value="1"/>
</dbReference>
<dbReference type="UniPathway" id="UPA00070">
    <property type="reaction ID" value="UER00119"/>
</dbReference>
<comment type="catalytic activity">
    <reaction evidence="6">
        <text>orotidine 5'-phosphate + diphosphate = orotate + 5-phospho-alpha-D-ribose 1-diphosphate</text>
        <dbReference type="Rhea" id="RHEA:10380"/>
        <dbReference type="ChEBI" id="CHEBI:30839"/>
        <dbReference type="ChEBI" id="CHEBI:33019"/>
        <dbReference type="ChEBI" id="CHEBI:57538"/>
        <dbReference type="ChEBI" id="CHEBI:58017"/>
        <dbReference type="EC" id="2.4.2.10"/>
    </reaction>
</comment>
<dbReference type="EMBL" id="BAWO01000005">
    <property type="protein sequence ID" value="GAJ38705.1"/>
    <property type="molecule type" value="Genomic_DNA"/>
</dbReference>
<keyword evidence="4 6" id="KW-0808">Transferase</keyword>
<comment type="caution">
    <text evidence="8">The sequence shown here is derived from an EMBL/GenBank/DDBJ whole genome shotgun (WGS) entry which is preliminary data.</text>
</comment>
<comment type="pathway">
    <text evidence="1 6">Pyrimidine metabolism; UMP biosynthesis via de novo pathway; UMP from orotate: step 1/2.</text>
</comment>
<comment type="cofactor">
    <cofactor evidence="6">
        <name>Mg(2+)</name>
        <dbReference type="ChEBI" id="CHEBI:18420"/>
    </cofactor>
</comment>
<comment type="function">
    <text evidence="6">Catalyzes the transfer of a ribosyl phosphate group from 5-phosphoribose 1-diphosphate to orotate, leading to the formation of orotidine monophosphate (OMP).</text>
</comment>
<keyword evidence="6" id="KW-0460">Magnesium</keyword>
<keyword evidence="3 6" id="KW-0328">Glycosyltransferase</keyword>
<evidence type="ECO:0000313" key="8">
    <source>
        <dbReference type="EMBL" id="GAJ38705.1"/>
    </source>
</evidence>
<dbReference type="PANTHER" id="PTHR19278:SF9">
    <property type="entry name" value="URIDINE 5'-MONOPHOSPHATE SYNTHASE"/>
    <property type="match status" value="1"/>
</dbReference>
<evidence type="ECO:0000256" key="3">
    <source>
        <dbReference type="ARBA" id="ARBA00022676"/>
    </source>
</evidence>
<dbReference type="InterPro" id="IPR004467">
    <property type="entry name" value="Or_phspho_trans_dom"/>
</dbReference>
<name>A0A023DBG2_9BACL</name>
<evidence type="ECO:0000256" key="4">
    <source>
        <dbReference type="ARBA" id="ARBA00022679"/>
    </source>
</evidence>
<reference evidence="8 9" key="1">
    <citation type="submission" date="2014-04" db="EMBL/GenBank/DDBJ databases">
        <title>Whole genome shotgun sequence of Geobacillus caldoxylosilyticus NBRC 107762.</title>
        <authorList>
            <person name="Hosoyama A."/>
            <person name="Hosoyama Y."/>
            <person name="Katano-Makiyama Y."/>
            <person name="Tsuchikane K."/>
            <person name="Ohji S."/>
            <person name="Ichikawa N."/>
            <person name="Yamazoe A."/>
            <person name="Fujita N."/>
        </authorList>
    </citation>
    <scope>NUCLEOTIDE SEQUENCE [LARGE SCALE GENOMIC DNA]</scope>
    <source>
        <strain evidence="8 9">NBRC 107762</strain>
    </source>
</reference>
<comment type="caution">
    <text evidence="6">Lacks conserved residue(s) required for the propagation of feature annotation.</text>
</comment>
<comment type="similarity">
    <text evidence="6">Belongs to the purine/pyrimidine phosphoribosyltransferase family. PyrE subfamily.</text>
</comment>
<dbReference type="OrthoDB" id="9802134at2"/>
<dbReference type="PANTHER" id="PTHR19278">
    <property type="entry name" value="OROTATE PHOSPHORIBOSYLTRANSFERASE"/>
    <property type="match status" value="1"/>
</dbReference>
<dbReference type="NCBIfam" id="TIGR00336">
    <property type="entry name" value="pyrE"/>
    <property type="match status" value="1"/>
</dbReference>
<evidence type="ECO:0000256" key="6">
    <source>
        <dbReference type="HAMAP-Rule" id="MF_01208"/>
    </source>
</evidence>
<dbReference type="AlphaFoldDB" id="A0A023DBG2"/>
<feature type="binding site" evidence="6">
    <location>
        <position position="100"/>
    </location>
    <ligand>
        <name>5-phospho-alpha-D-ribose 1-diphosphate</name>
        <dbReference type="ChEBI" id="CHEBI:58017"/>
        <note>ligand shared between dimeric partners</note>
    </ligand>
</feature>
<dbReference type="InterPro" id="IPR029057">
    <property type="entry name" value="PRTase-like"/>
</dbReference>
<dbReference type="Proteomes" id="UP000023561">
    <property type="component" value="Unassembled WGS sequence"/>
</dbReference>